<keyword evidence="5 7" id="KW-1133">Transmembrane helix</keyword>
<keyword evidence="6 7" id="KW-0472">Membrane</keyword>
<dbReference type="RefSeq" id="WP_205186525.1">
    <property type="nucleotide sequence ID" value="NZ_JAFBFC010000003.1"/>
</dbReference>
<dbReference type="InterPro" id="IPR034026">
    <property type="entry name" value="EssA"/>
</dbReference>
<evidence type="ECO:0000313" key="9">
    <source>
        <dbReference type="Proteomes" id="UP000809829"/>
    </source>
</evidence>
<dbReference type="EMBL" id="JAFBFC010000003">
    <property type="protein sequence ID" value="MBM7703049.1"/>
    <property type="molecule type" value="Genomic_DNA"/>
</dbReference>
<dbReference type="NCBIfam" id="TIGR03927">
    <property type="entry name" value="T7SS_EssA_Firm"/>
    <property type="match status" value="1"/>
</dbReference>
<evidence type="ECO:0000256" key="2">
    <source>
        <dbReference type="ARBA" id="ARBA00008570"/>
    </source>
</evidence>
<evidence type="ECO:0000313" key="8">
    <source>
        <dbReference type="EMBL" id="MBM7703049.1"/>
    </source>
</evidence>
<organism evidence="8 9">
    <name type="scientific">Priestia iocasae</name>
    <dbReference type="NCBI Taxonomy" id="2291674"/>
    <lineage>
        <taxon>Bacteria</taxon>
        <taxon>Bacillati</taxon>
        <taxon>Bacillota</taxon>
        <taxon>Bacilli</taxon>
        <taxon>Bacillales</taxon>
        <taxon>Bacillaceae</taxon>
        <taxon>Priestia</taxon>
    </lineage>
</organism>
<accession>A0ABS2QUD6</accession>
<evidence type="ECO:0000256" key="5">
    <source>
        <dbReference type="ARBA" id="ARBA00022989"/>
    </source>
</evidence>
<name>A0ABS2QUD6_9BACI</name>
<dbReference type="Proteomes" id="UP000809829">
    <property type="component" value="Unassembled WGS sequence"/>
</dbReference>
<evidence type="ECO:0000256" key="6">
    <source>
        <dbReference type="ARBA" id="ARBA00023136"/>
    </source>
</evidence>
<dbReference type="InterPro" id="IPR018920">
    <property type="entry name" value="EssA/YueC"/>
</dbReference>
<sequence>MVLLFLSMENMVLATNDEIDQLKPNEYKKNEIELNPRALQQENQSTENVPEEFQNLTFKQQRKKEEDEWQEYLFTEVGQKKSTLSSQVEELKLFSSPPSSISQTIDEPALQKNAQLKWVLIGLIGIAVILLFGLLLPRMIEASRKSMN</sequence>
<keyword evidence="4 7" id="KW-0812">Transmembrane</keyword>
<protein>
    <submittedName>
        <fullName evidence="8">Type VII secretion protein EssA</fullName>
    </submittedName>
</protein>
<keyword evidence="9" id="KW-1185">Reference proteome</keyword>
<comment type="caution">
    <text evidence="8">The sequence shown here is derived from an EMBL/GenBank/DDBJ whole genome shotgun (WGS) entry which is preliminary data.</text>
</comment>
<gene>
    <name evidence="8" type="ORF">JOC83_001896</name>
</gene>
<keyword evidence="3" id="KW-1003">Cell membrane</keyword>
<dbReference type="Pfam" id="PF10661">
    <property type="entry name" value="EssA"/>
    <property type="match status" value="1"/>
</dbReference>
<evidence type="ECO:0000256" key="1">
    <source>
        <dbReference type="ARBA" id="ARBA00004162"/>
    </source>
</evidence>
<reference evidence="8 9" key="1">
    <citation type="submission" date="2021-01" db="EMBL/GenBank/DDBJ databases">
        <title>Genomic Encyclopedia of Type Strains, Phase IV (KMG-IV): sequencing the most valuable type-strain genomes for metagenomic binning, comparative biology and taxonomic classification.</title>
        <authorList>
            <person name="Goeker M."/>
        </authorList>
    </citation>
    <scope>NUCLEOTIDE SEQUENCE [LARGE SCALE GENOMIC DNA]</scope>
    <source>
        <strain evidence="8 9">DSM 104297</strain>
    </source>
</reference>
<comment type="subcellular location">
    <subcellularLocation>
        <location evidence="1">Cell membrane</location>
        <topology evidence="1">Single-pass membrane protein</topology>
    </subcellularLocation>
</comment>
<evidence type="ECO:0000256" key="4">
    <source>
        <dbReference type="ARBA" id="ARBA00022692"/>
    </source>
</evidence>
<proteinExistence type="inferred from homology"/>
<evidence type="ECO:0000256" key="7">
    <source>
        <dbReference type="SAM" id="Phobius"/>
    </source>
</evidence>
<feature type="transmembrane region" description="Helical" evidence="7">
    <location>
        <begin position="118"/>
        <end position="137"/>
    </location>
</feature>
<evidence type="ECO:0000256" key="3">
    <source>
        <dbReference type="ARBA" id="ARBA00022475"/>
    </source>
</evidence>
<comment type="similarity">
    <text evidence="2">Belongs to the EssA family.</text>
</comment>